<dbReference type="Proteomes" id="UP000198211">
    <property type="component" value="Unassembled WGS sequence"/>
</dbReference>
<gene>
    <name evidence="2" type="ORF">PHMEG_00024420</name>
</gene>
<organism evidence="2 3">
    <name type="scientific">Phytophthora megakarya</name>
    <dbReference type="NCBI Taxonomy" id="4795"/>
    <lineage>
        <taxon>Eukaryota</taxon>
        <taxon>Sar</taxon>
        <taxon>Stramenopiles</taxon>
        <taxon>Oomycota</taxon>
        <taxon>Peronosporomycetes</taxon>
        <taxon>Peronosporales</taxon>
        <taxon>Peronosporaceae</taxon>
        <taxon>Phytophthora</taxon>
    </lineage>
</organism>
<evidence type="ECO:0000313" key="2">
    <source>
        <dbReference type="EMBL" id="OWZ03789.1"/>
    </source>
</evidence>
<feature type="region of interest" description="Disordered" evidence="1">
    <location>
        <begin position="252"/>
        <end position="272"/>
    </location>
</feature>
<evidence type="ECO:0000313" key="3">
    <source>
        <dbReference type="Proteomes" id="UP000198211"/>
    </source>
</evidence>
<name>A0A225VFU0_9STRA</name>
<feature type="compositionally biased region" description="Polar residues" evidence="1">
    <location>
        <begin position="93"/>
        <end position="102"/>
    </location>
</feature>
<feature type="region of interest" description="Disordered" evidence="1">
    <location>
        <begin position="399"/>
        <end position="459"/>
    </location>
</feature>
<reference evidence="3" key="1">
    <citation type="submission" date="2017-03" db="EMBL/GenBank/DDBJ databases">
        <title>Phytopthora megakarya and P. palmivora, two closely related causual agents of cacao black pod achieved similar genome size and gene model numbers by different mechanisms.</title>
        <authorList>
            <person name="Ali S."/>
            <person name="Shao J."/>
            <person name="Larry D.J."/>
            <person name="Kronmiller B."/>
            <person name="Shen D."/>
            <person name="Strem M.D."/>
            <person name="Melnick R.L."/>
            <person name="Guiltinan M.J."/>
            <person name="Tyler B.M."/>
            <person name="Meinhardt L.W."/>
            <person name="Bailey B.A."/>
        </authorList>
    </citation>
    <scope>NUCLEOTIDE SEQUENCE [LARGE SCALE GENOMIC DNA]</scope>
    <source>
        <strain evidence="3">zdho120</strain>
    </source>
</reference>
<proteinExistence type="predicted"/>
<evidence type="ECO:0000256" key="1">
    <source>
        <dbReference type="SAM" id="MobiDB-lite"/>
    </source>
</evidence>
<protein>
    <submittedName>
        <fullName evidence="2">Uncharacterized protein</fullName>
    </submittedName>
</protein>
<comment type="caution">
    <text evidence="2">The sequence shown here is derived from an EMBL/GenBank/DDBJ whole genome shotgun (WGS) entry which is preliminary data.</text>
</comment>
<dbReference type="EMBL" id="NBNE01005329">
    <property type="protein sequence ID" value="OWZ03789.1"/>
    <property type="molecule type" value="Genomic_DNA"/>
</dbReference>
<dbReference type="AlphaFoldDB" id="A0A225VFU0"/>
<sequence length="560" mass="61231">MATAPSEPPPKHVKLRYRALAYVRRIGRHREPPRTRTISRRSFVDTGASIRLSDSNGMGFPDSGGLRPVVRLSSKRSFADSGNARSLVRISSRSFGDSTGSKSAGPARLRNESVFTTGEIKPNRKSGRKKPRKNREKRGQRRHRLLAALHDHGGHQLRLFCRCCVEQEAYNPAEAPSFHWGVGYPAVDLSSVDARASSFDSGFDFICASPVSCPLPPGLESTRTLPTTLQLRSRDGIGSGKLTFNSGNSFSSTGIKRKAPSDSSGYPSYSPTTPPSPFLNDFAGAGTFNNTRVRSRVSVGCNGWYMNDDDAVNKGWYRRGSSGEVKLMNLPQLPEVFEESSFDRDSPKRQKMSPRGELTYFHSSPRGSLVLLSPNGSVSSTKDERDWLVTGGNTLLSLPLSSSPSTARLSYTISPPLPASSLQPNNPQEDSKNDDYAPPTKRRRSIGSSPSSSGGFDVASMNEVDGESFNFEKSLRASGSTSLTARFSASLRLTRSLSPRTFRGLRRNEVRRSSCHSARRSRRRMFHLGSRTSVAKSASPPSVQVKTACNPSILFIDCPP</sequence>
<feature type="compositionally biased region" description="Low complexity" evidence="1">
    <location>
        <begin position="261"/>
        <end position="271"/>
    </location>
</feature>
<feature type="region of interest" description="Disordered" evidence="1">
    <location>
        <begin position="338"/>
        <end position="361"/>
    </location>
</feature>
<keyword evidence="3" id="KW-1185">Reference proteome</keyword>
<feature type="compositionally biased region" description="Basic residues" evidence="1">
    <location>
        <begin position="123"/>
        <end position="140"/>
    </location>
</feature>
<accession>A0A225VFU0</accession>
<dbReference type="OrthoDB" id="110618at2759"/>
<feature type="region of interest" description="Disordered" evidence="1">
    <location>
        <begin position="93"/>
        <end position="140"/>
    </location>
</feature>
<feature type="compositionally biased region" description="Low complexity" evidence="1">
    <location>
        <begin position="446"/>
        <end position="455"/>
    </location>
</feature>